<keyword evidence="7" id="KW-0333">Golgi apparatus</keyword>
<dbReference type="GO" id="GO:0006906">
    <property type="term" value="P:vesicle fusion"/>
    <property type="evidence" value="ECO:0007669"/>
    <property type="project" value="TreeGrafter"/>
</dbReference>
<keyword evidence="3 11" id="KW-0813">Transport</keyword>
<dbReference type="GO" id="GO:0031201">
    <property type="term" value="C:SNARE complex"/>
    <property type="evidence" value="ECO:0007669"/>
    <property type="project" value="TreeGrafter"/>
</dbReference>
<dbReference type="InterPro" id="IPR027027">
    <property type="entry name" value="GOSR2/Membrin/Bos1"/>
</dbReference>
<dbReference type="GO" id="GO:0031902">
    <property type="term" value="C:late endosome membrane"/>
    <property type="evidence" value="ECO:0007669"/>
    <property type="project" value="TreeGrafter"/>
</dbReference>
<comment type="caution">
    <text evidence="14">The sequence shown here is derived from an EMBL/GenBank/DDBJ whole genome shotgun (WGS) entry which is preliminary data.</text>
</comment>
<evidence type="ECO:0000256" key="5">
    <source>
        <dbReference type="ARBA" id="ARBA00022927"/>
    </source>
</evidence>
<evidence type="ECO:0000256" key="4">
    <source>
        <dbReference type="ARBA" id="ARBA00022692"/>
    </source>
</evidence>
<evidence type="ECO:0000256" key="13">
    <source>
        <dbReference type="SAM" id="Phobius"/>
    </source>
</evidence>
<name>A0A0L6UQW6_9BASI</name>
<dbReference type="PANTHER" id="PTHR21230">
    <property type="entry name" value="VESICLE TRANSPORT V-SNARE PROTEIN VTI1-RELATED"/>
    <property type="match status" value="1"/>
</dbReference>
<dbReference type="PIRSF" id="PIRSF028865">
    <property type="entry name" value="Membrin-2"/>
    <property type="match status" value="1"/>
</dbReference>
<evidence type="ECO:0000256" key="2">
    <source>
        <dbReference type="ARBA" id="ARBA00004409"/>
    </source>
</evidence>
<dbReference type="Proteomes" id="UP000037035">
    <property type="component" value="Unassembled WGS sequence"/>
</dbReference>
<dbReference type="PANTHER" id="PTHR21230:SF1">
    <property type="entry name" value="GOLGI SNAP RECEPTOR COMPLEX MEMBER 2"/>
    <property type="match status" value="1"/>
</dbReference>
<dbReference type="CDD" id="cd15863">
    <property type="entry name" value="SNARE_GS27"/>
    <property type="match status" value="1"/>
</dbReference>
<keyword evidence="4 13" id="KW-0812">Transmembrane</keyword>
<proteinExistence type="inferred from homology"/>
<evidence type="ECO:0000256" key="7">
    <source>
        <dbReference type="ARBA" id="ARBA00023034"/>
    </source>
</evidence>
<gene>
    <name evidence="14" type="ORF">VP01_416g3</name>
</gene>
<keyword evidence="5 11" id="KW-0653">Protein transport</keyword>
<dbReference type="AlphaFoldDB" id="A0A0L6UQW6"/>
<accession>A0A0L6UQW6</accession>
<dbReference type="GO" id="GO:0005789">
    <property type="term" value="C:endoplasmic reticulum membrane"/>
    <property type="evidence" value="ECO:0007669"/>
    <property type="project" value="UniProtKB-SubCell"/>
</dbReference>
<evidence type="ECO:0000313" key="14">
    <source>
        <dbReference type="EMBL" id="KNZ50928.1"/>
    </source>
</evidence>
<feature type="transmembrane region" description="Helical" evidence="13">
    <location>
        <begin position="244"/>
        <end position="262"/>
    </location>
</feature>
<comment type="function">
    <text evidence="11">SNARE required for protein transport between the ER and the Golgi complex.</text>
</comment>
<comment type="subcellular location">
    <subcellularLocation>
        <location evidence="1">Endoplasmic reticulum membrane</location>
        <topology evidence="1">Single-pass type IV membrane protein</topology>
    </subcellularLocation>
    <subcellularLocation>
        <location evidence="2">Golgi apparatus membrane</location>
        <topology evidence="2">Single-pass type IV membrane protein</topology>
    </subcellularLocation>
</comment>
<dbReference type="GO" id="GO:0000149">
    <property type="term" value="F:SNARE binding"/>
    <property type="evidence" value="ECO:0007669"/>
    <property type="project" value="TreeGrafter"/>
</dbReference>
<dbReference type="GO" id="GO:0005484">
    <property type="term" value="F:SNAP receptor activity"/>
    <property type="evidence" value="ECO:0007669"/>
    <property type="project" value="InterPro"/>
</dbReference>
<sequence length="266" mass="29425">MNSLYSLALRQTSSIQAELTELEKSITSSAKSNTAGLHGQIAASLSSLQRTLDDYQTMSKAEVVESKRAKATARIEKFKDDFLALKKQFDQIKNLERTLVSTSSNNPTELSSLSLKEESQRQELFQSNSTSYRTNAASRISPTTAESPYQSGYHRTNAAINSRTNGGTGAAYRTNSALDENHFLQQTNSTLDMYIAQGQAILGNLGDQHDMLKGTQKKLRSAANVLGLSRETIQFIERRSKADFILFGIGATFTLVSFYFILKFFG</sequence>
<dbReference type="GO" id="GO:0015031">
    <property type="term" value="P:protein transport"/>
    <property type="evidence" value="ECO:0007669"/>
    <property type="project" value="UniProtKB-KW"/>
</dbReference>
<comment type="similarity">
    <text evidence="9 11">Belongs to the BOS1 family.</text>
</comment>
<dbReference type="GO" id="GO:0000139">
    <property type="term" value="C:Golgi membrane"/>
    <property type="evidence" value="ECO:0007669"/>
    <property type="project" value="UniProtKB-SubCell"/>
</dbReference>
<dbReference type="GO" id="GO:0012507">
    <property type="term" value="C:ER to Golgi transport vesicle membrane"/>
    <property type="evidence" value="ECO:0007669"/>
    <property type="project" value="TreeGrafter"/>
</dbReference>
<feature type="compositionally biased region" description="Polar residues" evidence="12">
    <location>
        <begin position="125"/>
        <end position="151"/>
    </location>
</feature>
<evidence type="ECO:0000256" key="6">
    <source>
        <dbReference type="ARBA" id="ARBA00022989"/>
    </source>
</evidence>
<keyword evidence="15" id="KW-1185">Reference proteome</keyword>
<evidence type="ECO:0000256" key="8">
    <source>
        <dbReference type="ARBA" id="ARBA00023136"/>
    </source>
</evidence>
<evidence type="ECO:0000256" key="11">
    <source>
        <dbReference type="PIRNR" id="PIRNR028865"/>
    </source>
</evidence>
<evidence type="ECO:0000256" key="9">
    <source>
        <dbReference type="ARBA" id="ARBA00037983"/>
    </source>
</evidence>
<dbReference type="Pfam" id="PF12352">
    <property type="entry name" value="V-SNARE_C"/>
    <property type="match status" value="1"/>
</dbReference>
<evidence type="ECO:0000256" key="1">
    <source>
        <dbReference type="ARBA" id="ARBA00004163"/>
    </source>
</evidence>
<keyword evidence="6 13" id="KW-1133">Transmembrane helix</keyword>
<evidence type="ECO:0000256" key="3">
    <source>
        <dbReference type="ARBA" id="ARBA00022448"/>
    </source>
</evidence>
<evidence type="ECO:0000313" key="15">
    <source>
        <dbReference type="Proteomes" id="UP000037035"/>
    </source>
</evidence>
<dbReference type="STRING" id="27349.A0A0L6UQW6"/>
<dbReference type="GO" id="GO:0006888">
    <property type="term" value="P:endoplasmic reticulum to Golgi vesicle-mediated transport"/>
    <property type="evidence" value="ECO:0007669"/>
    <property type="project" value="TreeGrafter"/>
</dbReference>
<feature type="region of interest" description="Disordered" evidence="12">
    <location>
        <begin position="101"/>
        <end position="151"/>
    </location>
</feature>
<protein>
    <recommendedName>
        <fullName evidence="10 11">Protein transport protein BOS1</fullName>
    </recommendedName>
</protein>
<evidence type="ECO:0000256" key="12">
    <source>
        <dbReference type="SAM" id="MobiDB-lite"/>
    </source>
</evidence>
<dbReference type="OrthoDB" id="158360at2759"/>
<dbReference type="EMBL" id="LAVV01009246">
    <property type="protein sequence ID" value="KNZ50928.1"/>
    <property type="molecule type" value="Genomic_DNA"/>
</dbReference>
<keyword evidence="8 11" id="KW-0472">Membrane</keyword>
<dbReference type="VEuPathDB" id="FungiDB:VP01_416g3"/>
<reference evidence="14 15" key="1">
    <citation type="submission" date="2015-08" db="EMBL/GenBank/DDBJ databases">
        <title>Next Generation Sequencing and Analysis of the Genome of Puccinia sorghi L Schw, the Causal Agent of Maize Common Rust.</title>
        <authorList>
            <person name="Rochi L."/>
            <person name="Burguener G."/>
            <person name="Darino M."/>
            <person name="Turjanski A."/>
            <person name="Kreff E."/>
            <person name="Dieguez M.J."/>
            <person name="Sacco F."/>
        </authorList>
    </citation>
    <scope>NUCLEOTIDE SEQUENCE [LARGE SCALE GENOMIC DNA]</scope>
    <source>
        <strain evidence="14 15">RO10H11247</strain>
    </source>
</reference>
<organism evidence="14 15">
    <name type="scientific">Puccinia sorghi</name>
    <dbReference type="NCBI Taxonomy" id="27349"/>
    <lineage>
        <taxon>Eukaryota</taxon>
        <taxon>Fungi</taxon>
        <taxon>Dikarya</taxon>
        <taxon>Basidiomycota</taxon>
        <taxon>Pucciniomycotina</taxon>
        <taxon>Pucciniomycetes</taxon>
        <taxon>Pucciniales</taxon>
        <taxon>Pucciniaceae</taxon>
        <taxon>Puccinia</taxon>
    </lineage>
</organism>
<evidence type="ECO:0000256" key="10">
    <source>
        <dbReference type="ARBA" id="ARBA00040957"/>
    </source>
</evidence>